<gene>
    <name evidence="4" type="ORF">F3Y22_tig00111330pilonHSYRG00693</name>
</gene>
<evidence type="ECO:0000256" key="1">
    <source>
        <dbReference type="ARBA" id="ARBA00009656"/>
    </source>
</evidence>
<dbReference type="GO" id="GO:0010005">
    <property type="term" value="C:cortical microtubule, transverse to long axis"/>
    <property type="evidence" value="ECO:0007669"/>
    <property type="project" value="TreeGrafter"/>
</dbReference>
<dbReference type="EMBL" id="VEPZ02001308">
    <property type="protein sequence ID" value="KAE8681416.1"/>
    <property type="molecule type" value="Genomic_DNA"/>
</dbReference>
<proteinExistence type="inferred from homology"/>
<dbReference type="PANTHER" id="PTHR33403">
    <property type="entry name" value="SPR1"/>
    <property type="match status" value="1"/>
</dbReference>
<evidence type="ECO:0000313" key="4">
    <source>
        <dbReference type="EMBL" id="KAE8681416.1"/>
    </source>
</evidence>
<comment type="caution">
    <text evidence="4">The sequence shown here is derived from an EMBL/GenBank/DDBJ whole genome shotgun (WGS) entry which is preliminary data.</text>
</comment>
<dbReference type="Proteomes" id="UP000436088">
    <property type="component" value="Unassembled WGS sequence"/>
</dbReference>
<keyword evidence="2" id="KW-0493">Microtubule</keyword>
<dbReference type="InterPro" id="IPR039613">
    <property type="entry name" value="SPR1/2/3/4/5"/>
</dbReference>
<accession>A0A6A2YQ23</accession>
<evidence type="ECO:0000256" key="3">
    <source>
        <dbReference type="SAM" id="MobiDB-lite"/>
    </source>
</evidence>
<feature type="compositionally biased region" description="Polar residues" evidence="3">
    <location>
        <begin position="18"/>
        <end position="42"/>
    </location>
</feature>
<sequence length="92" mass="10017">MFRYLLGMEVQVRDHGSWRSSQTHHLSPSTGTSNEVPRTQNEVAKETPKKPAAASPPPGVAKEIPAGIPGNKANNYFRADGQNFGNFLTVEP</sequence>
<keyword evidence="5" id="KW-1185">Reference proteome</keyword>
<name>A0A6A2YQ23_HIBSY</name>
<organism evidence="4 5">
    <name type="scientific">Hibiscus syriacus</name>
    <name type="common">Rose of Sharon</name>
    <dbReference type="NCBI Taxonomy" id="106335"/>
    <lineage>
        <taxon>Eukaryota</taxon>
        <taxon>Viridiplantae</taxon>
        <taxon>Streptophyta</taxon>
        <taxon>Embryophyta</taxon>
        <taxon>Tracheophyta</taxon>
        <taxon>Spermatophyta</taxon>
        <taxon>Magnoliopsida</taxon>
        <taxon>eudicotyledons</taxon>
        <taxon>Gunneridae</taxon>
        <taxon>Pentapetalae</taxon>
        <taxon>rosids</taxon>
        <taxon>malvids</taxon>
        <taxon>Malvales</taxon>
        <taxon>Malvaceae</taxon>
        <taxon>Malvoideae</taxon>
        <taxon>Hibiscus</taxon>
    </lineage>
</organism>
<reference evidence="4" key="1">
    <citation type="submission" date="2019-09" db="EMBL/GenBank/DDBJ databases">
        <title>Draft genome information of white flower Hibiscus syriacus.</title>
        <authorList>
            <person name="Kim Y.-M."/>
        </authorList>
    </citation>
    <scope>NUCLEOTIDE SEQUENCE [LARGE SCALE GENOMIC DNA]</scope>
    <source>
        <strain evidence="4">YM2019G1</strain>
    </source>
</reference>
<evidence type="ECO:0000256" key="2">
    <source>
        <dbReference type="ARBA" id="ARBA00022701"/>
    </source>
</evidence>
<dbReference type="GO" id="GO:0043622">
    <property type="term" value="P:cortical microtubule organization"/>
    <property type="evidence" value="ECO:0007669"/>
    <property type="project" value="InterPro"/>
</dbReference>
<dbReference type="AlphaFoldDB" id="A0A6A2YQ23"/>
<protein>
    <submittedName>
        <fullName evidence="4">Protein SPIRAL1-like 3</fullName>
    </submittedName>
</protein>
<evidence type="ECO:0000313" key="5">
    <source>
        <dbReference type="Proteomes" id="UP000436088"/>
    </source>
</evidence>
<dbReference type="PANTHER" id="PTHR33403:SF48">
    <property type="entry name" value="PROTEIN SPIRAL1-LIKE 1"/>
    <property type="match status" value="1"/>
</dbReference>
<comment type="similarity">
    <text evidence="1">Belongs to the SPIRAL1 family.</text>
</comment>
<feature type="region of interest" description="Disordered" evidence="3">
    <location>
        <begin position="13"/>
        <end position="67"/>
    </location>
</feature>